<protein>
    <submittedName>
        <fullName evidence="2">AAA family ATPase</fullName>
    </submittedName>
</protein>
<dbReference type="Pfam" id="PF07728">
    <property type="entry name" value="AAA_5"/>
    <property type="match status" value="1"/>
</dbReference>
<dbReference type="Gene3D" id="3.40.50.300">
    <property type="entry name" value="P-loop containing nucleotide triphosphate hydrolases"/>
    <property type="match status" value="2"/>
</dbReference>
<dbReference type="PANTHER" id="PTHR37291">
    <property type="entry name" value="5-METHYLCYTOSINE-SPECIFIC RESTRICTION ENZYME B"/>
    <property type="match status" value="1"/>
</dbReference>
<proteinExistence type="predicted"/>
<evidence type="ECO:0000313" key="3">
    <source>
        <dbReference type="Proteomes" id="UP001165460"/>
    </source>
</evidence>
<dbReference type="InterPro" id="IPR052934">
    <property type="entry name" value="Methyl-DNA_Rec/Restrict_Enz"/>
</dbReference>
<organism evidence="2 3">
    <name type="scientific">Pedobacter montanisoli</name>
    <dbReference type="NCBI Taxonomy" id="2923277"/>
    <lineage>
        <taxon>Bacteria</taxon>
        <taxon>Pseudomonadati</taxon>
        <taxon>Bacteroidota</taxon>
        <taxon>Sphingobacteriia</taxon>
        <taxon>Sphingobacteriales</taxon>
        <taxon>Sphingobacteriaceae</taxon>
        <taxon>Pedobacter</taxon>
    </lineage>
</organism>
<dbReference type="SUPFAM" id="SSF52540">
    <property type="entry name" value="P-loop containing nucleoside triphosphate hydrolases"/>
    <property type="match status" value="1"/>
</dbReference>
<dbReference type="PANTHER" id="PTHR37291:SF1">
    <property type="entry name" value="TYPE IV METHYL-DIRECTED RESTRICTION ENZYME ECOKMCRB SUBUNIT"/>
    <property type="match status" value="1"/>
</dbReference>
<dbReference type="EMBL" id="JALGBH010000001">
    <property type="protein sequence ID" value="MCJ0741392.1"/>
    <property type="molecule type" value="Genomic_DNA"/>
</dbReference>
<name>A0ABS9ZS36_9SPHI</name>
<dbReference type="Proteomes" id="UP001165460">
    <property type="component" value="Unassembled WGS sequence"/>
</dbReference>
<comment type="caution">
    <text evidence="2">The sequence shown here is derived from an EMBL/GenBank/DDBJ whole genome shotgun (WGS) entry which is preliminary data.</text>
</comment>
<evidence type="ECO:0000259" key="1">
    <source>
        <dbReference type="Pfam" id="PF07728"/>
    </source>
</evidence>
<dbReference type="InterPro" id="IPR011704">
    <property type="entry name" value="ATPase_dyneun-rel_AAA"/>
</dbReference>
<dbReference type="RefSeq" id="WP_243357981.1">
    <property type="nucleotide sequence ID" value="NZ_JALGBH010000001.1"/>
</dbReference>
<sequence>MKSYWKLGCRWGSKSKGKPLFFDLLVKYGIVIGWENKDYQYGGNVLLTDGHTVLGVAKTTSLRKPVFDFPQYKEEFEELQIDYCEDLYVYNANIVKLPLDDRFLFKTQTGICGIDKQGIRQKMDSILVSHHNYFKKMLTIEKCTNLLKYKKQIILQGPPGTGKTKLAEEVAADLMLADDHIDDFEAPLTKEIILKYINVGLGFPSAKNIVHYTVNKITDTGISLLASTGKPYIPLFKEIIEAYKDKVWEKEGAITQGNDSYSAAIAKYIYLEQNLNKGKQEKLDQIKLVQFHPSYTYEDFVRGITSKPNEDGDGISYEAENKIIGAFAKKAFDNYTKSKKQNIPVEDLKVNFQRYIDHVIASLDESVDKKYPISDAIHIWYVDDKRFKYKGEDWKGHPNGLNMNFDQLEKILESNLTERSEINKLKSLKSLTRSHATYYANVVAKYNEFIKDNPVKTIPDEPLKNYILIIDEINRANLSSVLGELIYALEYRDKEVDSMYEVDGSNKITLPPNLYIIGTMNTADRSVGHIDYAIRRRFAFVDVLPENLATNNDLVFHSNLFKAVSELFVKDFDPQIKYTSDNAVNNDIYLSNEFEAKDVWLGHSYFIQVIKKDEKGKQLLIPENMELRLEYEIKPILMEYVKDGVLKPSAVEKIKNLTI</sequence>
<gene>
    <name evidence="2" type="ORF">MMF97_01635</name>
</gene>
<reference evidence="2" key="1">
    <citation type="submission" date="2022-03" db="EMBL/GenBank/DDBJ databases">
        <authorList>
            <person name="Woo C.Y."/>
        </authorList>
    </citation>
    <scope>NUCLEOTIDE SEQUENCE</scope>
    <source>
        <strain evidence="2">CYS-01</strain>
    </source>
</reference>
<keyword evidence="3" id="KW-1185">Reference proteome</keyword>
<accession>A0ABS9ZS36</accession>
<feature type="domain" description="ATPase dynein-related AAA" evidence="1">
    <location>
        <begin position="448"/>
        <end position="538"/>
    </location>
</feature>
<dbReference type="InterPro" id="IPR027417">
    <property type="entry name" value="P-loop_NTPase"/>
</dbReference>
<evidence type="ECO:0000313" key="2">
    <source>
        <dbReference type="EMBL" id="MCJ0741392.1"/>
    </source>
</evidence>